<name>X1IG42_9ZZZZ</name>
<feature type="transmembrane region" description="Helical" evidence="1">
    <location>
        <begin position="74"/>
        <end position="93"/>
    </location>
</feature>
<evidence type="ECO:0000256" key="1">
    <source>
        <dbReference type="SAM" id="Phobius"/>
    </source>
</evidence>
<gene>
    <name evidence="2" type="ORF">S03H2_43172</name>
</gene>
<sequence length="144" mass="15615">IIPFLQGKVIHLLGVGAGPAKWLTVTVFGPTASGTGFSIAGEGYLNFGFAGVLFQMFLIGVAMRRIYVWFASSLSPTSSLIFFLSLGIFIISVRNHMDVLLHPLSQVVIFTGLLNFILGTQKLMPLDLDYDQAMAGNYLEGEPT</sequence>
<dbReference type="AlphaFoldDB" id="X1IG42"/>
<protein>
    <submittedName>
        <fullName evidence="2">Uncharacterized protein</fullName>
    </submittedName>
</protein>
<feature type="transmembrane region" description="Helical" evidence="1">
    <location>
        <begin position="99"/>
        <end position="118"/>
    </location>
</feature>
<evidence type="ECO:0000313" key="2">
    <source>
        <dbReference type="EMBL" id="GAH68230.1"/>
    </source>
</evidence>
<keyword evidence="1" id="KW-0812">Transmembrane</keyword>
<keyword evidence="1" id="KW-0472">Membrane</keyword>
<organism evidence="2">
    <name type="scientific">marine sediment metagenome</name>
    <dbReference type="NCBI Taxonomy" id="412755"/>
    <lineage>
        <taxon>unclassified sequences</taxon>
        <taxon>metagenomes</taxon>
        <taxon>ecological metagenomes</taxon>
    </lineage>
</organism>
<reference evidence="2" key="1">
    <citation type="journal article" date="2014" name="Front. Microbiol.">
        <title>High frequency of phylogenetically diverse reductive dehalogenase-homologous genes in deep subseafloor sedimentary metagenomes.</title>
        <authorList>
            <person name="Kawai M."/>
            <person name="Futagami T."/>
            <person name="Toyoda A."/>
            <person name="Takaki Y."/>
            <person name="Nishi S."/>
            <person name="Hori S."/>
            <person name="Arai W."/>
            <person name="Tsubouchi T."/>
            <person name="Morono Y."/>
            <person name="Uchiyama I."/>
            <person name="Ito T."/>
            <person name="Fujiyama A."/>
            <person name="Inagaki F."/>
            <person name="Takami H."/>
        </authorList>
    </citation>
    <scope>NUCLEOTIDE SEQUENCE</scope>
    <source>
        <strain evidence="2">Expedition CK06-06</strain>
    </source>
</reference>
<dbReference type="InterPro" id="IPR029468">
    <property type="entry name" value="O-ag_pol_Wzy"/>
</dbReference>
<comment type="caution">
    <text evidence="2">The sequence shown here is derived from an EMBL/GenBank/DDBJ whole genome shotgun (WGS) entry which is preliminary data.</text>
</comment>
<dbReference type="Pfam" id="PF14296">
    <property type="entry name" value="O-ag_pol_Wzy"/>
    <property type="match status" value="1"/>
</dbReference>
<feature type="transmembrane region" description="Helical" evidence="1">
    <location>
        <begin position="43"/>
        <end position="62"/>
    </location>
</feature>
<dbReference type="EMBL" id="BARU01026907">
    <property type="protein sequence ID" value="GAH68230.1"/>
    <property type="molecule type" value="Genomic_DNA"/>
</dbReference>
<proteinExistence type="predicted"/>
<accession>X1IG42</accession>
<keyword evidence="1" id="KW-1133">Transmembrane helix</keyword>
<feature type="non-terminal residue" evidence="2">
    <location>
        <position position="1"/>
    </location>
</feature>